<feature type="transmembrane region" description="Helical" evidence="1">
    <location>
        <begin position="155"/>
        <end position="174"/>
    </location>
</feature>
<dbReference type="InterPro" id="IPR011737">
    <property type="entry name" value="CHP02206_TP0381"/>
</dbReference>
<dbReference type="Proteomes" id="UP000003573">
    <property type="component" value="Unassembled WGS sequence"/>
</dbReference>
<evidence type="ECO:0000256" key="1">
    <source>
        <dbReference type="SAM" id="Phobius"/>
    </source>
</evidence>
<dbReference type="Pfam" id="PF14808">
    <property type="entry name" value="TMEM164"/>
    <property type="match status" value="1"/>
</dbReference>
<accession>G5JVU8</accession>
<keyword evidence="1" id="KW-1133">Transmembrane helix</keyword>
<comment type="caution">
    <text evidence="2">The sequence shown here is derived from an EMBL/GenBank/DDBJ whole genome shotgun (WGS) entry which is preliminary data.</text>
</comment>
<evidence type="ECO:0000313" key="2">
    <source>
        <dbReference type="EMBL" id="EHJ52072.1"/>
    </source>
</evidence>
<keyword evidence="1" id="KW-0812">Transmembrane</keyword>
<dbReference type="OrthoDB" id="9813172at2"/>
<sequence>MKAFFTTYQTQPPAIPFYLYVLMLFFLLFFIYTSLKYYRYPLYSKTFKIIQGIQLFFLYSWYLLSAIPLSNSLPLYHCRLAMFALLFLPDKSRFKQYFALMGASGALFALGYPVFDPYDFPHITGFSFLLGHYCLLVNSLVYLMNYYDKQLLEKYRIILLTFSLDLLLVGVNQLTGGNYGLMTHPPFIKGENIFFNYLAVSTILSAALLALDEYFKKYWNKKADLI</sequence>
<dbReference type="AlphaFoldDB" id="G5JVU8"/>
<reference evidence="2 3" key="1">
    <citation type="journal article" date="2014" name="Int. J. Syst. Evol. Microbiol.">
        <title>Phylogenomics and the dynamic genome evolution of the genus Streptococcus.</title>
        <authorList>
            <consortium name="The Broad Institute Genome Sequencing Platform"/>
            <person name="Richards V.P."/>
            <person name="Palmer S.R."/>
            <person name="Pavinski Bitar P.D."/>
            <person name="Qin X."/>
            <person name="Weinstock G.M."/>
            <person name="Highlander S.K."/>
            <person name="Town C.D."/>
            <person name="Burne R.A."/>
            <person name="Stanhope M.J."/>
        </authorList>
    </citation>
    <scope>NUCLEOTIDE SEQUENCE [LARGE SCALE GENOMIC DNA]</scope>
    <source>
        <strain evidence="2 3">NCTC 11558</strain>
    </source>
</reference>
<proteinExistence type="predicted"/>
<protein>
    <submittedName>
        <fullName evidence="2">TIGR02206 family protein</fullName>
    </submittedName>
</protein>
<dbReference type="STRING" id="764298.STRMA_1116"/>
<name>G5JVU8_9STRE</name>
<feature type="transmembrane region" description="Helical" evidence="1">
    <location>
        <begin position="15"/>
        <end position="35"/>
    </location>
</feature>
<dbReference type="NCBIfam" id="TIGR02206">
    <property type="entry name" value="intg_mem_TP0381"/>
    <property type="match status" value="1"/>
</dbReference>
<feature type="transmembrane region" description="Helical" evidence="1">
    <location>
        <begin position="194"/>
        <end position="211"/>
    </location>
</feature>
<dbReference type="RefSeq" id="WP_003079716.1">
    <property type="nucleotide sequence ID" value="NZ_AEUW02000001.1"/>
</dbReference>
<feature type="transmembrane region" description="Helical" evidence="1">
    <location>
        <begin position="121"/>
        <end position="143"/>
    </location>
</feature>
<gene>
    <name evidence="2" type="ORF">STRMA_1116</name>
</gene>
<dbReference type="eggNOG" id="COG5522">
    <property type="taxonomic scope" value="Bacteria"/>
</dbReference>
<dbReference type="EMBL" id="AEUW02000001">
    <property type="protein sequence ID" value="EHJ52072.1"/>
    <property type="molecule type" value="Genomic_DNA"/>
</dbReference>
<keyword evidence="3" id="KW-1185">Reference proteome</keyword>
<keyword evidence="1" id="KW-0472">Membrane</keyword>
<organism evidence="2 3">
    <name type="scientific">Streptococcus macacae NCTC 11558</name>
    <dbReference type="NCBI Taxonomy" id="764298"/>
    <lineage>
        <taxon>Bacteria</taxon>
        <taxon>Bacillati</taxon>
        <taxon>Bacillota</taxon>
        <taxon>Bacilli</taxon>
        <taxon>Lactobacillales</taxon>
        <taxon>Streptococcaceae</taxon>
        <taxon>Streptococcus</taxon>
    </lineage>
</organism>
<feature type="transmembrane region" description="Helical" evidence="1">
    <location>
        <begin position="47"/>
        <end position="67"/>
    </location>
</feature>
<evidence type="ECO:0000313" key="3">
    <source>
        <dbReference type="Proteomes" id="UP000003573"/>
    </source>
</evidence>
<feature type="transmembrane region" description="Helical" evidence="1">
    <location>
        <begin position="97"/>
        <end position="115"/>
    </location>
</feature>